<dbReference type="GO" id="GO:0006605">
    <property type="term" value="P:protein targeting"/>
    <property type="evidence" value="ECO:0007669"/>
    <property type="project" value="InterPro"/>
</dbReference>
<dbReference type="Pfam" id="PF02064">
    <property type="entry name" value="MAS20"/>
    <property type="match status" value="2"/>
</dbReference>
<dbReference type="InterPro" id="IPR023392">
    <property type="entry name" value="Tom20_dom_sf"/>
</dbReference>
<evidence type="ECO:0000313" key="11">
    <source>
        <dbReference type="Ensembl" id="ENSVKKP00000001432.1"/>
    </source>
</evidence>
<evidence type="ECO:0000256" key="10">
    <source>
        <dbReference type="SAM" id="MobiDB-lite"/>
    </source>
</evidence>
<evidence type="ECO:0000256" key="7">
    <source>
        <dbReference type="ARBA" id="ARBA00022989"/>
    </source>
</evidence>
<dbReference type="GO" id="GO:0006886">
    <property type="term" value="P:intracellular protein transport"/>
    <property type="evidence" value="ECO:0007669"/>
    <property type="project" value="InterPro"/>
</dbReference>
<feature type="region of interest" description="Disordered" evidence="10">
    <location>
        <begin position="39"/>
        <end position="60"/>
    </location>
</feature>
<sequence length="156" mass="17635">MERGARRALPWLLAAACGLAVLGFCLYFDAKRRSAPDFPRRLREKRRKEREKAKEREAEGRCIRRSMAPGTQECEFVPGEHKKSIGHLANAVAVCTHPNQLMQVFEQTLPPQVFEMLVRSIPYCCISRRTQSYSSLCDSGPVFMPQNVALMSAGSF</sequence>
<dbReference type="PANTHER" id="PTHR12430">
    <property type="entry name" value="MITOCHONDRIAL IMPORT RECEPTOR SUBUNIT TOM20"/>
    <property type="match status" value="1"/>
</dbReference>
<dbReference type="Proteomes" id="UP000694545">
    <property type="component" value="Unplaced"/>
</dbReference>
<keyword evidence="6" id="KW-0653">Protein transport</keyword>
<evidence type="ECO:0000256" key="8">
    <source>
        <dbReference type="ARBA" id="ARBA00023128"/>
    </source>
</evidence>
<dbReference type="GO" id="GO:0030150">
    <property type="term" value="P:protein import into mitochondrial matrix"/>
    <property type="evidence" value="ECO:0007669"/>
    <property type="project" value="TreeGrafter"/>
</dbReference>
<dbReference type="SUPFAM" id="SSF47157">
    <property type="entry name" value="Mitochondrial import receptor subunit Tom20"/>
    <property type="match status" value="1"/>
</dbReference>
<keyword evidence="8" id="KW-0496">Mitochondrion</keyword>
<evidence type="ECO:0000256" key="3">
    <source>
        <dbReference type="ARBA" id="ARBA00022448"/>
    </source>
</evidence>
<reference evidence="11" key="2">
    <citation type="submission" date="2025-09" db="UniProtKB">
        <authorList>
            <consortium name="Ensembl"/>
        </authorList>
    </citation>
    <scope>IDENTIFICATION</scope>
</reference>
<dbReference type="InterPro" id="IPR002056">
    <property type="entry name" value="MAS20"/>
</dbReference>
<keyword evidence="4" id="KW-0812">Transmembrane</keyword>
<name>A0A8D2IRC3_VARKO</name>
<proteinExistence type="inferred from homology"/>
<dbReference type="GO" id="GO:0016031">
    <property type="term" value="P:tRNA import into mitochondrion"/>
    <property type="evidence" value="ECO:0007669"/>
    <property type="project" value="TreeGrafter"/>
</dbReference>
<evidence type="ECO:0000256" key="5">
    <source>
        <dbReference type="ARBA" id="ARBA00022787"/>
    </source>
</evidence>
<reference evidence="11" key="1">
    <citation type="submission" date="2025-08" db="UniProtKB">
        <authorList>
            <consortium name="Ensembl"/>
        </authorList>
    </citation>
    <scope>IDENTIFICATION</scope>
</reference>
<evidence type="ECO:0000256" key="9">
    <source>
        <dbReference type="ARBA" id="ARBA00023136"/>
    </source>
</evidence>
<evidence type="ECO:0000256" key="4">
    <source>
        <dbReference type="ARBA" id="ARBA00022692"/>
    </source>
</evidence>
<dbReference type="GO" id="GO:0008320">
    <property type="term" value="F:protein transmembrane transporter activity"/>
    <property type="evidence" value="ECO:0007669"/>
    <property type="project" value="TreeGrafter"/>
</dbReference>
<keyword evidence="12" id="KW-1185">Reference proteome</keyword>
<protein>
    <submittedName>
        <fullName evidence="11">Translocase of outer mitochondrial membrane 20 like</fullName>
    </submittedName>
</protein>
<dbReference type="Gene3D" id="1.20.960.10">
    <property type="entry name" value="Mitochondrial outer membrane translocase complex, subunit Tom20 domain"/>
    <property type="match status" value="1"/>
</dbReference>
<evidence type="ECO:0000256" key="2">
    <source>
        <dbReference type="ARBA" id="ARBA00005792"/>
    </source>
</evidence>
<dbReference type="GO" id="GO:0005742">
    <property type="term" value="C:mitochondrial outer membrane translocase complex"/>
    <property type="evidence" value="ECO:0007669"/>
    <property type="project" value="InterPro"/>
</dbReference>
<evidence type="ECO:0000256" key="6">
    <source>
        <dbReference type="ARBA" id="ARBA00022927"/>
    </source>
</evidence>
<comment type="subcellular location">
    <subcellularLocation>
        <location evidence="1">Mitochondrion outer membrane</location>
        <topology evidence="1">Single-pass membrane protein</topology>
    </subcellularLocation>
</comment>
<keyword evidence="7" id="KW-1133">Transmembrane helix</keyword>
<dbReference type="PANTHER" id="PTHR12430:SF0">
    <property type="entry name" value="TRANSLOCASE OF OUTER MITOCHONDRIAL MEMBRANE 20"/>
    <property type="match status" value="1"/>
</dbReference>
<dbReference type="InterPro" id="IPR022422">
    <property type="entry name" value="MAS20_rcpt_metazoan"/>
</dbReference>
<dbReference type="Ensembl" id="ENSVKKT00000001485.1">
    <property type="protein sequence ID" value="ENSVKKP00000001432.1"/>
    <property type="gene ID" value="ENSVKKG00000001183.1"/>
</dbReference>
<evidence type="ECO:0000313" key="12">
    <source>
        <dbReference type="Proteomes" id="UP000694545"/>
    </source>
</evidence>
<keyword evidence="3" id="KW-0813">Transport</keyword>
<feature type="compositionally biased region" description="Basic and acidic residues" evidence="10">
    <location>
        <begin position="50"/>
        <end position="60"/>
    </location>
</feature>
<evidence type="ECO:0000256" key="1">
    <source>
        <dbReference type="ARBA" id="ARBA00004572"/>
    </source>
</evidence>
<dbReference type="AlphaFoldDB" id="A0A8D2IRC3"/>
<organism evidence="11 12">
    <name type="scientific">Varanus komodoensis</name>
    <name type="common">Komodo dragon</name>
    <dbReference type="NCBI Taxonomy" id="61221"/>
    <lineage>
        <taxon>Eukaryota</taxon>
        <taxon>Metazoa</taxon>
        <taxon>Chordata</taxon>
        <taxon>Craniata</taxon>
        <taxon>Vertebrata</taxon>
        <taxon>Euteleostomi</taxon>
        <taxon>Lepidosauria</taxon>
        <taxon>Squamata</taxon>
        <taxon>Bifurcata</taxon>
        <taxon>Unidentata</taxon>
        <taxon>Episquamata</taxon>
        <taxon>Toxicofera</taxon>
        <taxon>Anguimorpha</taxon>
        <taxon>Paleoanguimorpha</taxon>
        <taxon>Varanoidea</taxon>
        <taxon>Varanidae</taxon>
        <taxon>Varanus</taxon>
    </lineage>
</organism>
<accession>A0A8D2IRC3</accession>
<dbReference type="PRINTS" id="PR01989">
    <property type="entry name" value="EUOM20RECPTR"/>
</dbReference>
<dbReference type="GO" id="GO:0030943">
    <property type="term" value="F:mitochondrion targeting sequence binding"/>
    <property type="evidence" value="ECO:0007669"/>
    <property type="project" value="TreeGrafter"/>
</dbReference>
<comment type="similarity">
    <text evidence="2">Belongs to the Tom20 family.</text>
</comment>
<keyword evidence="5" id="KW-1000">Mitochondrion outer membrane</keyword>
<keyword evidence="9" id="KW-0472">Membrane</keyword>